<dbReference type="Proteomes" id="UP001227543">
    <property type="component" value="Unassembled WGS sequence"/>
</dbReference>
<organism evidence="1 2">
    <name type="scientific">Colletotrichum tamarilloi</name>
    <dbReference type="NCBI Taxonomy" id="1209934"/>
    <lineage>
        <taxon>Eukaryota</taxon>
        <taxon>Fungi</taxon>
        <taxon>Dikarya</taxon>
        <taxon>Ascomycota</taxon>
        <taxon>Pezizomycotina</taxon>
        <taxon>Sordariomycetes</taxon>
        <taxon>Hypocreomycetidae</taxon>
        <taxon>Glomerellales</taxon>
        <taxon>Glomerellaceae</taxon>
        <taxon>Colletotrichum</taxon>
        <taxon>Colletotrichum acutatum species complex</taxon>
    </lineage>
</organism>
<gene>
    <name evidence="1" type="ORF">CTAM01_03625</name>
</gene>
<proteinExistence type="predicted"/>
<reference evidence="1 2" key="1">
    <citation type="submission" date="2016-10" db="EMBL/GenBank/DDBJ databases">
        <title>The genome sequence of Colletotrichum fioriniae PJ7.</title>
        <authorList>
            <person name="Baroncelli R."/>
        </authorList>
    </citation>
    <scope>NUCLEOTIDE SEQUENCE [LARGE SCALE GENOMIC DNA]</scope>
    <source>
        <strain evidence="1 2">Tom-12</strain>
    </source>
</reference>
<evidence type="ECO:0000313" key="2">
    <source>
        <dbReference type="Proteomes" id="UP001227543"/>
    </source>
</evidence>
<name>A0ABQ9RKB0_9PEZI</name>
<comment type="caution">
    <text evidence="1">The sequence shown here is derived from an EMBL/GenBank/DDBJ whole genome shotgun (WGS) entry which is preliminary data.</text>
</comment>
<accession>A0ABQ9RKB0</accession>
<protein>
    <submittedName>
        <fullName evidence="1">Uncharacterized protein</fullName>
    </submittedName>
</protein>
<keyword evidence="2" id="KW-1185">Reference proteome</keyword>
<evidence type="ECO:0000313" key="1">
    <source>
        <dbReference type="EMBL" id="KAK1506290.1"/>
    </source>
</evidence>
<sequence length="26" mass="3187">FIYNTAFSFINNKRLKGFRFLLISIY</sequence>
<feature type="non-terminal residue" evidence="1">
    <location>
        <position position="1"/>
    </location>
</feature>
<dbReference type="EMBL" id="MLFU01000008">
    <property type="protein sequence ID" value="KAK1506290.1"/>
    <property type="molecule type" value="Genomic_DNA"/>
</dbReference>